<protein>
    <submittedName>
        <fullName evidence="2">Uncharacterized protein</fullName>
    </submittedName>
</protein>
<feature type="compositionally biased region" description="Polar residues" evidence="1">
    <location>
        <begin position="8"/>
        <end position="19"/>
    </location>
</feature>
<dbReference type="EMBL" id="JARJCM010000069">
    <property type="protein sequence ID" value="KAJ7032954.1"/>
    <property type="molecule type" value="Genomic_DNA"/>
</dbReference>
<feature type="compositionally biased region" description="Basic and acidic residues" evidence="1">
    <location>
        <begin position="76"/>
        <end position="92"/>
    </location>
</feature>
<proteinExistence type="predicted"/>
<keyword evidence="3" id="KW-1185">Reference proteome</keyword>
<feature type="region of interest" description="Disordered" evidence="1">
    <location>
        <begin position="1"/>
        <end position="27"/>
    </location>
</feature>
<dbReference type="Proteomes" id="UP001218188">
    <property type="component" value="Unassembled WGS sequence"/>
</dbReference>
<evidence type="ECO:0000313" key="3">
    <source>
        <dbReference type="Proteomes" id="UP001218188"/>
    </source>
</evidence>
<reference evidence="2" key="1">
    <citation type="submission" date="2023-03" db="EMBL/GenBank/DDBJ databases">
        <title>Massive genome expansion in bonnet fungi (Mycena s.s.) driven by repeated elements and novel gene families across ecological guilds.</title>
        <authorList>
            <consortium name="Lawrence Berkeley National Laboratory"/>
            <person name="Harder C.B."/>
            <person name="Miyauchi S."/>
            <person name="Viragh M."/>
            <person name="Kuo A."/>
            <person name="Thoen E."/>
            <person name="Andreopoulos B."/>
            <person name="Lu D."/>
            <person name="Skrede I."/>
            <person name="Drula E."/>
            <person name="Henrissat B."/>
            <person name="Morin E."/>
            <person name="Kohler A."/>
            <person name="Barry K."/>
            <person name="LaButti K."/>
            <person name="Morin E."/>
            <person name="Salamov A."/>
            <person name="Lipzen A."/>
            <person name="Mereny Z."/>
            <person name="Hegedus B."/>
            <person name="Baldrian P."/>
            <person name="Stursova M."/>
            <person name="Weitz H."/>
            <person name="Taylor A."/>
            <person name="Grigoriev I.V."/>
            <person name="Nagy L.G."/>
            <person name="Martin F."/>
            <person name="Kauserud H."/>
        </authorList>
    </citation>
    <scope>NUCLEOTIDE SEQUENCE</scope>
    <source>
        <strain evidence="2">CBHHK200</strain>
    </source>
</reference>
<dbReference type="AlphaFoldDB" id="A0AAD6SSN1"/>
<gene>
    <name evidence="2" type="ORF">C8F04DRAFT_1184647</name>
</gene>
<evidence type="ECO:0000313" key="2">
    <source>
        <dbReference type="EMBL" id="KAJ7032954.1"/>
    </source>
</evidence>
<evidence type="ECO:0000256" key="1">
    <source>
        <dbReference type="SAM" id="MobiDB-lite"/>
    </source>
</evidence>
<sequence>MGPRDLQNIESAGNNSPETSLEKNDEIQARFRDFARDIKFSADNASRATREDHQFFPETALRGRNTKVNMVKGKRREQEGGKEQGGGREQGRSTRRVVSRGVWTHGGQSLVLCKFGAACPFTRLDHVLLLTPAALAFRSFPRARYNKRGQVIVRREQEGNLGQLIADSSSCDTPGTCSVAWSREWEGRVRQLMHHASQPIRCLDLLDQLRNTHIPGLCNDCQDLTVTWLWGVPSFIREERLVDEAVEELKLLQAEKPLRAALRASIDTLHQSVGLSTT</sequence>
<comment type="caution">
    <text evidence="2">The sequence shown here is derived from an EMBL/GenBank/DDBJ whole genome shotgun (WGS) entry which is preliminary data.</text>
</comment>
<name>A0AAD6SSN1_9AGAR</name>
<accession>A0AAD6SSN1</accession>
<organism evidence="2 3">
    <name type="scientific">Mycena alexandri</name>
    <dbReference type="NCBI Taxonomy" id="1745969"/>
    <lineage>
        <taxon>Eukaryota</taxon>
        <taxon>Fungi</taxon>
        <taxon>Dikarya</taxon>
        <taxon>Basidiomycota</taxon>
        <taxon>Agaricomycotina</taxon>
        <taxon>Agaricomycetes</taxon>
        <taxon>Agaricomycetidae</taxon>
        <taxon>Agaricales</taxon>
        <taxon>Marasmiineae</taxon>
        <taxon>Mycenaceae</taxon>
        <taxon>Mycena</taxon>
    </lineage>
</organism>
<feature type="region of interest" description="Disordered" evidence="1">
    <location>
        <begin position="71"/>
        <end position="96"/>
    </location>
</feature>